<proteinExistence type="predicted"/>
<protein>
    <submittedName>
        <fullName evidence="1">Extracellular solute-binding protein</fullName>
    </submittedName>
</protein>
<name>A0AC61PKL1_9FIRM</name>
<keyword evidence="2" id="KW-1185">Reference proteome</keyword>
<reference evidence="1" key="1">
    <citation type="submission" date="2017-04" db="EMBL/GenBank/DDBJ databases">
        <authorList>
            <person name="Varghese N."/>
            <person name="Submissions S."/>
        </authorList>
    </citation>
    <scope>NUCLEOTIDE SEQUENCE</scope>
    <source>
        <strain evidence="1">WTE2008</strain>
    </source>
</reference>
<dbReference type="EMBL" id="FWXZ01000002">
    <property type="protein sequence ID" value="SMC54432.1"/>
    <property type="molecule type" value="Genomic_DNA"/>
</dbReference>
<organism evidence="1 2">
    <name type="scientific">Aristaeella lactis</name>
    <dbReference type="NCBI Taxonomy" id="3046383"/>
    <lineage>
        <taxon>Bacteria</taxon>
        <taxon>Bacillati</taxon>
        <taxon>Bacillota</taxon>
        <taxon>Clostridia</taxon>
        <taxon>Eubacteriales</taxon>
        <taxon>Aristaeellaceae</taxon>
        <taxon>Aristaeella</taxon>
    </lineage>
</organism>
<gene>
    <name evidence="1" type="ORF">SAMN06297397_1354</name>
</gene>
<evidence type="ECO:0000313" key="2">
    <source>
        <dbReference type="Proteomes" id="UP000192328"/>
    </source>
</evidence>
<accession>A0AC61PKL1</accession>
<sequence>MIRLNGKKVILLFLAAALCVTACVPAFASVGDRILMRYSTTDGYGMDETVQTVVRAGDGICVVLRGQDGKKFLVYKDPKGEPETYTMPDNREPNITQDENGSDIRHYEDVSSVFGWNGEIYALVSRQVSGEDFWKMDGASVKHIKLENGEAVLEDSGLPDMDITDMLNGDDEYQYFDGLNGAFTSGDKLIGQTYGEEGPKLCVVDLQEGTTDVTDLDDSVASIVAGPEGSVLVTRINWESEKAIASMSRMDLADKSEEPLWEKTGEDLYGLNPCYDPESDMLFFAYKGELWRMPLAQPDFDQAESVNDCPSADSGAILLPDGFMVLWSYNVVLLKNTDPAQRGSVTLRIKDFNYSNALSEAIYDMNNTRGDVSVVLDQEYTENPGVLQAMMNRDAYFDIYAMEYEASDCSALRNRGYMLDLSGNEQIAECVNRMYPYLRDAVEKDGKIIGVPVEAYGSSFGINLDVLERLGLKEEDLPKTWEQFFDWVEALPEVLAGQKEASLAGSWEDRLYVRAAILNNLLNQYQVWMDGKGENYLFNSPLLNGLITRLNNLDYEGLGAREHIEDDEGESYDYDEEEYREPLLELYYESTPGGYNSRCKPLLLSFAEGEDPVVPVTITIAYVNPYTEHPQEAMEFLAHSMKNLYTDSRYTVFADQTEAFRYPWYEENLKNWKEELEEYKKQLQEETEDDNRKSLEEEIENLEKIIDDEEKYSWVMSPEEIERYQKNQHLYKVQDYNFIHDMMKNNDDKKEDEEESEYTNEYYDLVYGEKNFGLSADELLNTIDKKIQMIRLEGN</sequence>
<comment type="caution">
    <text evidence="1">The sequence shown here is derived from an EMBL/GenBank/DDBJ whole genome shotgun (WGS) entry which is preliminary data.</text>
</comment>
<evidence type="ECO:0000313" key="1">
    <source>
        <dbReference type="EMBL" id="SMC54432.1"/>
    </source>
</evidence>
<dbReference type="Proteomes" id="UP000192328">
    <property type="component" value="Unassembled WGS sequence"/>
</dbReference>